<evidence type="ECO:0000256" key="1">
    <source>
        <dbReference type="ARBA" id="ARBA00010409"/>
    </source>
</evidence>
<dbReference type="GO" id="GO:0030488">
    <property type="term" value="P:tRNA methylation"/>
    <property type="evidence" value="ECO:0007669"/>
    <property type="project" value="TreeGrafter"/>
</dbReference>
<evidence type="ECO:0000259" key="3">
    <source>
        <dbReference type="Pfam" id="PF10350"/>
    </source>
</evidence>
<gene>
    <name evidence="5" type="ORF">M5D96_012772</name>
</gene>
<organism evidence="5 6">
    <name type="scientific">Drosophila gunungcola</name>
    <name type="common">fruit fly</name>
    <dbReference type="NCBI Taxonomy" id="103775"/>
    <lineage>
        <taxon>Eukaryota</taxon>
        <taxon>Metazoa</taxon>
        <taxon>Ecdysozoa</taxon>
        <taxon>Arthropoda</taxon>
        <taxon>Hexapoda</taxon>
        <taxon>Insecta</taxon>
        <taxon>Pterygota</taxon>
        <taxon>Neoptera</taxon>
        <taxon>Endopterygota</taxon>
        <taxon>Diptera</taxon>
        <taxon>Brachycera</taxon>
        <taxon>Muscomorpha</taxon>
        <taxon>Ephydroidea</taxon>
        <taxon>Drosophilidae</taxon>
        <taxon>Drosophila</taxon>
        <taxon>Sophophora</taxon>
    </lineage>
</organism>
<dbReference type="Pfam" id="PF25150">
    <property type="entry name" value="TPR_Trm732"/>
    <property type="match status" value="1"/>
</dbReference>
<dbReference type="PANTHER" id="PTHR14387">
    <property type="entry name" value="THADA/DEATH RECEPTOR INTERACTING PROTEIN"/>
    <property type="match status" value="1"/>
</dbReference>
<feature type="domain" description="tRNA (32-2'-O)-methyltransferase regulator THADA-like TPR repeats region" evidence="4">
    <location>
        <begin position="479"/>
        <end position="682"/>
    </location>
</feature>
<feature type="non-terminal residue" evidence="5">
    <location>
        <position position="937"/>
    </location>
</feature>
<dbReference type="SUPFAM" id="SSF48371">
    <property type="entry name" value="ARM repeat"/>
    <property type="match status" value="1"/>
</dbReference>
<keyword evidence="6" id="KW-1185">Reference proteome</keyword>
<dbReference type="EMBL" id="JAMKOV010000073">
    <property type="protein sequence ID" value="KAI8034410.1"/>
    <property type="molecule type" value="Genomic_DNA"/>
</dbReference>
<comment type="caution">
    <text evidence="5">The sequence shown here is derived from an EMBL/GenBank/DDBJ whole genome shotgun (WGS) entry which is preliminary data.</text>
</comment>
<dbReference type="Pfam" id="PF10350">
    <property type="entry name" value="DUF2428"/>
    <property type="match status" value="1"/>
</dbReference>
<dbReference type="InterPro" id="IPR056843">
    <property type="entry name" value="THADA-like_TPR"/>
</dbReference>
<evidence type="ECO:0000313" key="6">
    <source>
        <dbReference type="Proteomes" id="UP001059596"/>
    </source>
</evidence>
<proteinExistence type="inferred from homology"/>
<sequence length="937" mass="105147">MNDLNLRVAALKLCAHPKRFAELRDSLVPLPNRWNAAPHKFVRQFAEAKSSAEQVLVVKDIFYRGHDMDQDLEQEQQEVRHFLADLLLASPLKHAVRNQLTKLFSDNGLAKQDAQRLHRHSKDLLLEALQQSLGSLARNLEGIASHDRTNDTFVSANACLQNFPFGREALGRQVLLFAPLLPTAMERYWTDISDPSLELSPTRRNELYLYVQNALRFLVSLLSEWSDRLHQGGGQQLLSSADVVARQVARHVDTPWDVRSIAGLLIGHLARFSGAFVEYLAECARPRTGEQDLPVQTAALLVLRRSDYADHAPQALAILRMILTVGEREGSVSNLLVFLSKHLFIYSKSLAELRSLLPANQVLVYRQILAELQVFALQNISSATDSVRHMSSALLRQVLQHARASGQEELFHVVYGQFEARSAALSASCLAMEQLVAVAGVSQCIEHCPSLFGVIFPRFLGCEDIMMVSGHKTQPLAEWQGLWFGQLLAATQVADKRRSVIEQLLTQAVQLEPQTLAHLLLLRGDARLPLSSKLAAILSVRQLSERRRQELLCDLRPELEQALLGLDDHARLLALRFVVETSRPSDPLTSAEAEAIGLYLRHNANNPSAHLRQLGYALLQKALRRIHLGLAAHQKRPTVEGQQLVSLLQRLIGQLWRYLFPTANYGRRWLSLHLLHDCMDLGRKLQLDGELLLPPEALANLEHCLGDSYEQNKILAAQLLESLQTRCRFRPHEMMELLLSLRPPDSATGAFQLQVYCRAKEVDYPLPAGETTATDYERRTHTALQWCLEQLRAGLALAQRDLAEAAKLNPMYGLLFASRHLMQQLNLQELAARREPAWRRYVEELVSICLAVSRVVLPVVSSASPEGHLPAATGDQETDQPLANVLSRRLASEALQLVRTTPQMVLLCAWRSIKEVCLILGELVQRAPLEAEEHQEG</sequence>
<evidence type="ECO:0000313" key="5">
    <source>
        <dbReference type="EMBL" id="KAI8034410.1"/>
    </source>
</evidence>
<dbReference type="PANTHER" id="PTHR14387:SF7">
    <property type="entry name" value="THYROID ADENOMA-ASSOCIATED PROTEIN"/>
    <property type="match status" value="1"/>
</dbReference>
<dbReference type="AlphaFoldDB" id="A0A9P9YCX7"/>
<reference evidence="5" key="1">
    <citation type="journal article" date="2023" name="Genome Biol. Evol.">
        <title>Long-read-based Genome Assembly of Drosophila gunungcola Reveals Fewer Chemosensory Genes in Flower-breeding Species.</title>
        <authorList>
            <person name="Negi A."/>
            <person name="Liao B.Y."/>
            <person name="Yeh S.D."/>
        </authorList>
    </citation>
    <scope>NUCLEOTIDE SEQUENCE</scope>
    <source>
        <strain evidence="5">Sukarami</strain>
    </source>
</reference>
<evidence type="ECO:0000256" key="2">
    <source>
        <dbReference type="ARBA" id="ARBA00035698"/>
    </source>
</evidence>
<name>A0A9P9YCX7_9MUSC</name>
<dbReference type="InterPro" id="IPR016024">
    <property type="entry name" value="ARM-type_fold"/>
</dbReference>
<dbReference type="GO" id="GO:0005829">
    <property type="term" value="C:cytosol"/>
    <property type="evidence" value="ECO:0007669"/>
    <property type="project" value="TreeGrafter"/>
</dbReference>
<dbReference type="InterPro" id="IPR051954">
    <property type="entry name" value="tRNA_methyltransferase_THADA"/>
</dbReference>
<protein>
    <recommendedName>
        <fullName evidence="2">tRNA (32-2'-O)-methyltransferase regulator THADA</fullName>
    </recommendedName>
</protein>
<comment type="similarity">
    <text evidence="1">Belongs to the THADA family.</text>
</comment>
<feature type="domain" description="DUF2428" evidence="3">
    <location>
        <begin position="841"/>
        <end position="935"/>
    </location>
</feature>
<accession>A0A9P9YCX7</accession>
<dbReference type="InterPro" id="IPR019442">
    <property type="entry name" value="THADA/TRM732_DUF2428"/>
</dbReference>
<dbReference type="Proteomes" id="UP001059596">
    <property type="component" value="Unassembled WGS sequence"/>
</dbReference>
<evidence type="ECO:0000259" key="4">
    <source>
        <dbReference type="Pfam" id="PF25150"/>
    </source>
</evidence>